<evidence type="ECO:0000256" key="2">
    <source>
        <dbReference type="ARBA" id="ARBA00008566"/>
    </source>
</evidence>
<feature type="transmembrane region" description="Helical" evidence="8">
    <location>
        <begin position="195"/>
        <end position="212"/>
    </location>
</feature>
<dbReference type="GO" id="GO:0000319">
    <property type="term" value="F:sulfite transmembrane transporter activity"/>
    <property type="evidence" value="ECO:0007669"/>
    <property type="project" value="TreeGrafter"/>
</dbReference>
<evidence type="ECO:0000256" key="8">
    <source>
        <dbReference type="SAM" id="Phobius"/>
    </source>
</evidence>
<feature type="transmembrane region" description="Helical" evidence="8">
    <location>
        <begin position="334"/>
        <end position="354"/>
    </location>
</feature>
<dbReference type="Gene3D" id="1.50.10.150">
    <property type="entry name" value="Voltage-dependent anion channel"/>
    <property type="match status" value="1"/>
</dbReference>
<organism evidence="9 10">
    <name type="scientific">Mycolicibacter terrae</name>
    <dbReference type="NCBI Taxonomy" id="1788"/>
    <lineage>
        <taxon>Bacteria</taxon>
        <taxon>Bacillati</taxon>
        <taxon>Actinomycetota</taxon>
        <taxon>Actinomycetes</taxon>
        <taxon>Mycobacteriales</taxon>
        <taxon>Mycobacteriaceae</taxon>
        <taxon>Mycolicibacter</taxon>
    </lineage>
</organism>
<keyword evidence="7 8" id="KW-0472">Membrane</keyword>
<dbReference type="PANTHER" id="PTHR31686:SF1">
    <property type="entry name" value="SULFITE EFFLUX PUMP SSU1"/>
    <property type="match status" value="1"/>
</dbReference>
<feature type="transmembrane region" description="Helical" evidence="8">
    <location>
        <begin position="224"/>
        <end position="252"/>
    </location>
</feature>
<dbReference type="AlphaFoldDB" id="A0AAD1HXS5"/>
<feature type="transmembrane region" description="Helical" evidence="8">
    <location>
        <begin position="264"/>
        <end position="282"/>
    </location>
</feature>
<dbReference type="EMBL" id="AP022564">
    <property type="protein sequence ID" value="BBX22638.1"/>
    <property type="molecule type" value="Genomic_DNA"/>
</dbReference>
<evidence type="ECO:0000313" key="10">
    <source>
        <dbReference type="Proteomes" id="UP000467636"/>
    </source>
</evidence>
<dbReference type="Proteomes" id="UP000467636">
    <property type="component" value="Chromosome"/>
</dbReference>
<keyword evidence="10" id="KW-1185">Reference proteome</keyword>
<keyword evidence="5 8" id="KW-0812">Transmembrane</keyword>
<evidence type="ECO:0000256" key="1">
    <source>
        <dbReference type="ARBA" id="ARBA00004651"/>
    </source>
</evidence>
<dbReference type="InterPro" id="IPR038665">
    <property type="entry name" value="Voltage-dep_anion_channel_sf"/>
</dbReference>
<feature type="transmembrane region" description="Helical" evidence="8">
    <location>
        <begin position="90"/>
        <end position="115"/>
    </location>
</feature>
<evidence type="ECO:0000256" key="5">
    <source>
        <dbReference type="ARBA" id="ARBA00022692"/>
    </source>
</evidence>
<comment type="similarity">
    <text evidence="2">Belongs to the tellurite-resistance/dicarboxylate transporter (TDT) family.</text>
</comment>
<dbReference type="PANTHER" id="PTHR31686">
    <property type="match status" value="1"/>
</dbReference>
<protein>
    <submittedName>
        <fullName evidence="9">Tellurite resistance protein permease</fullName>
    </submittedName>
</protein>
<keyword evidence="3" id="KW-0813">Transport</keyword>
<gene>
    <name evidence="9" type="ORF">MTER_20490</name>
</gene>
<dbReference type="GO" id="GO:0005886">
    <property type="term" value="C:plasma membrane"/>
    <property type="evidence" value="ECO:0007669"/>
    <property type="project" value="UniProtKB-SubCell"/>
</dbReference>
<keyword evidence="4" id="KW-1003">Cell membrane</keyword>
<evidence type="ECO:0000256" key="3">
    <source>
        <dbReference type="ARBA" id="ARBA00022448"/>
    </source>
</evidence>
<comment type="subcellular location">
    <subcellularLocation>
        <location evidence="1">Cell membrane</location>
        <topology evidence="1">Multi-pass membrane protein</topology>
    </subcellularLocation>
</comment>
<evidence type="ECO:0000256" key="6">
    <source>
        <dbReference type="ARBA" id="ARBA00022989"/>
    </source>
</evidence>
<proteinExistence type="inferred from homology"/>
<sequence length="401" mass="43194">MRSASGLVTGSVEIGVDCPQLAIAGCGPVVYRDTLSVCDERGGNRVGATTTMPATGTREAVRTLNPGYFALVMASGMVSMAMYHQNAYRVSVLLLWVTALSYLVLVAVSAVRVIAFPHEFRADLSDSGRAFGLFTFVSATNVLGARLVIDGHDGIAVGLLMVSSLAWLVLGYLIPWTAVLGTSERPVVRRANGTWFIWVVASQSVAVLAAVLEVDMAEPWRQGLALLAVVSWSIGVFLYGAAGIFVALRLLLYPLLPEDLIPQYWVAMGATAITVLAGARIVEMAEAPMVTATRGLIAGTSVMFWAFGTWLIPPLIAAGVWRHVVHHISLRYEAPWWSVIFPLGMYGVGSHYLGQADHLPIVYHIGSVQSWIALGAWAITFVLMLHHLAVTLGPEARRSPR</sequence>
<evidence type="ECO:0000256" key="4">
    <source>
        <dbReference type="ARBA" id="ARBA00022475"/>
    </source>
</evidence>
<dbReference type="CDD" id="cd09319">
    <property type="entry name" value="TDT_like_1"/>
    <property type="match status" value="1"/>
</dbReference>
<feature type="transmembrane region" description="Helical" evidence="8">
    <location>
        <begin position="302"/>
        <end position="322"/>
    </location>
</feature>
<evidence type="ECO:0000256" key="7">
    <source>
        <dbReference type="ARBA" id="ARBA00023136"/>
    </source>
</evidence>
<reference evidence="9 10" key="1">
    <citation type="journal article" date="2019" name="Emerg. Microbes Infect.">
        <title>Comprehensive subspecies identification of 175 nontuberculous mycobacteria species based on 7547 genomic profiles.</title>
        <authorList>
            <person name="Matsumoto Y."/>
            <person name="Kinjo T."/>
            <person name="Motooka D."/>
            <person name="Nabeya D."/>
            <person name="Jung N."/>
            <person name="Uechi K."/>
            <person name="Horii T."/>
            <person name="Iida T."/>
            <person name="Fujita J."/>
            <person name="Nakamura S."/>
        </authorList>
    </citation>
    <scope>NUCLEOTIDE SEQUENCE [LARGE SCALE GENOMIC DNA]</scope>
    <source>
        <strain evidence="9 10">JCM 12143</strain>
    </source>
</reference>
<feature type="transmembrane region" description="Helical" evidence="8">
    <location>
        <begin position="155"/>
        <end position="174"/>
    </location>
</feature>
<keyword evidence="6 8" id="KW-1133">Transmembrane helix</keyword>
<evidence type="ECO:0000313" key="9">
    <source>
        <dbReference type="EMBL" id="BBX22638.1"/>
    </source>
</evidence>
<dbReference type="Pfam" id="PF03595">
    <property type="entry name" value="SLAC1"/>
    <property type="match status" value="1"/>
</dbReference>
<accession>A0AAD1HXS5</accession>
<dbReference type="InterPro" id="IPR051629">
    <property type="entry name" value="Sulfite_efflux_TDT"/>
</dbReference>
<feature type="transmembrane region" description="Helical" evidence="8">
    <location>
        <begin position="127"/>
        <end position="149"/>
    </location>
</feature>
<name>A0AAD1HXS5_9MYCO</name>
<dbReference type="InterPro" id="IPR004695">
    <property type="entry name" value="SLAC1/Mae1/Ssu1/TehA"/>
</dbReference>